<evidence type="ECO:0000256" key="1">
    <source>
        <dbReference type="SAM" id="Phobius"/>
    </source>
</evidence>
<protein>
    <recommendedName>
        <fullName evidence="4">Group-specific protein</fullName>
    </recommendedName>
</protein>
<dbReference type="Proteomes" id="UP001234602">
    <property type="component" value="Unassembled WGS sequence"/>
</dbReference>
<keyword evidence="1" id="KW-0812">Transmembrane</keyword>
<dbReference type="EMBL" id="JAUCEY010000008">
    <property type="protein sequence ID" value="MDM5455304.1"/>
    <property type="molecule type" value="Genomic_DNA"/>
</dbReference>
<accession>A0AAW7IPH3</accession>
<sequence>MKKYLFFTISFLLIFMILQVLSGLILTAAYAPDFSGHIGGTFSNEVIFVQRSEMPLMIIAAISAVSAYFILNKVTKNN</sequence>
<dbReference type="AlphaFoldDB" id="A0AAW7IPH3"/>
<reference evidence="2" key="1">
    <citation type="submission" date="2023-06" db="EMBL/GenBank/DDBJ databases">
        <title>Comparative genomics of Bacillaceae isolates and their secondary metabolite potential.</title>
        <authorList>
            <person name="Song L."/>
            <person name="Nielsen L.J."/>
            <person name="Mohite O."/>
            <person name="Xu X."/>
            <person name="Weber T."/>
            <person name="Kovacs A.T."/>
        </authorList>
    </citation>
    <scope>NUCLEOTIDE SEQUENCE</scope>
    <source>
        <strain evidence="2">D8_B_37</strain>
    </source>
</reference>
<proteinExistence type="predicted"/>
<name>A0AAW7IPH3_9BACI</name>
<comment type="caution">
    <text evidence="2">The sequence shown here is derived from an EMBL/GenBank/DDBJ whole genome shotgun (WGS) entry which is preliminary data.</text>
</comment>
<evidence type="ECO:0000313" key="2">
    <source>
        <dbReference type="EMBL" id="MDM5455304.1"/>
    </source>
</evidence>
<evidence type="ECO:0008006" key="4">
    <source>
        <dbReference type="Google" id="ProtNLM"/>
    </source>
</evidence>
<keyword evidence="1" id="KW-1133">Transmembrane helix</keyword>
<dbReference type="KEGG" id="bsj:UP17_03625"/>
<feature type="transmembrane region" description="Helical" evidence="1">
    <location>
        <begin position="12"/>
        <end position="32"/>
    </location>
</feature>
<dbReference type="RefSeq" id="WP_061461700.1">
    <property type="nucleotide sequence ID" value="NZ_CP011008.1"/>
</dbReference>
<feature type="transmembrane region" description="Helical" evidence="1">
    <location>
        <begin position="52"/>
        <end position="71"/>
    </location>
</feature>
<keyword evidence="1" id="KW-0472">Membrane</keyword>
<evidence type="ECO:0000313" key="3">
    <source>
        <dbReference type="Proteomes" id="UP001234602"/>
    </source>
</evidence>
<gene>
    <name evidence="2" type="ORF">QUF89_24750</name>
</gene>
<organism evidence="2 3">
    <name type="scientific">Peribacillus simplex</name>
    <dbReference type="NCBI Taxonomy" id="1478"/>
    <lineage>
        <taxon>Bacteria</taxon>
        <taxon>Bacillati</taxon>
        <taxon>Bacillota</taxon>
        <taxon>Bacilli</taxon>
        <taxon>Bacillales</taxon>
        <taxon>Bacillaceae</taxon>
        <taxon>Peribacillus</taxon>
    </lineage>
</organism>